<dbReference type="RefSeq" id="WP_046277913.1">
    <property type="nucleotide sequence ID" value="NZ_LATL02000361.1"/>
</dbReference>
<protein>
    <submittedName>
        <fullName evidence="1">Uncharacterized protein</fullName>
    </submittedName>
</protein>
<dbReference type="Proteomes" id="UP000033607">
    <property type="component" value="Unassembled WGS sequence"/>
</dbReference>
<proteinExistence type="predicted"/>
<sequence length="115" mass="13005">MKYFFLTDGWTVGRVWGVGGLWDEAAHRRPPEIQRLNLCLCDKKEKMWLHRVEDAVLMLEVKPLTLSSENNHSASSIGQVILTRLITADQVLDRLCTASAQCQRIETPLISTEPG</sequence>
<name>A0A0F5YIH6_9CYAN</name>
<comment type="caution">
    <text evidence="1">The sequence shown here is derived from an EMBL/GenBank/DDBJ whole genome shotgun (WGS) entry which is preliminary data.</text>
</comment>
<dbReference type="AlphaFoldDB" id="A0A0F5YIH6"/>
<organism evidence="1 2">
    <name type="scientific">Limnoraphis robusta CS-951</name>
    <dbReference type="NCBI Taxonomy" id="1637645"/>
    <lineage>
        <taxon>Bacteria</taxon>
        <taxon>Bacillati</taxon>
        <taxon>Cyanobacteriota</taxon>
        <taxon>Cyanophyceae</taxon>
        <taxon>Oscillatoriophycideae</taxon>
        <taxon>Oscillatoriales</taxon>
        <taxon>Sirenicapillariaceae</taxon>
        <taxon>Limnoraphis</taxon>
    </lineage>
</organism>
<gene>
    <name evidence="1" type="ORF">WN50_07550</name>
</gene>
<dbReference type="OrthoDB" id="424745at2"/>
<reference evidence="1 2" key="1">
    <citation type="submission" date="2015-06" db="EMBL/GenBank/DDBJ databases">
        <title>Draft genome assembly of filamentous brackish cyanobacterium Limnoraphis robusta strain CS-951.</title>
        <authorList>
            <person name="Willis A."/>
            <person name="Parks M."/>
            <person name="Burford M.A."/>
        </authorList>
    </citation>
    <scope>NUCLEOTIDE SEQUENCE [LARGE SCALE GENOMIC DNA]</scope>
    <source>
        <strain evidence="1 2">CS-951</strain>
    </source>
</reference>
<evidence type="ECO:0000313" key="1">
    <source>
        <dbReference type="EMBL" id="KKD38686.1"/>
    </source>
</evidence>
<accession>A0A0F5YIH6</accession>
<dbReference type="EMBL" id="LATL02000361">
    <property type="protein sequence ID" value="KKD38686.1"/>
    <property type="molecule type" value="Genomic_DNA"/>
</dbReference>
<evidence type="ECO:0000313" key="2">
    <source>
        <dbReference type="Proteomes" id="UP000033607"/>
    </source>
</evidence>
<dbReference type="PATRIC" id="fig|1637645.4.peg.7115"/>